<dbReference type="PANTHER" id="PTHR13264">
    <property type="entry name" value="GCIP-INTERACTING PROTEIN P29"/>
    <property type="match status" value="1"/>
</dbReference>
<dbReference type="GO" id="GO:0000974">
    <property type="term" value="C:Prp19 complex"/>
    <property type="evidence" value="ECO:0007669"/>
    <property type="project" value="TreeGrafter"/>
</dbReference>
<reference evidence="11 14" key="1">
    <citation type="journal article" date="2015" name="Parasit. Vectors">
        <title>Draft genome of the scabies mite.</title>
        <authorList>
            <person name="Rider S.D.Jr."/>
            <person name="Morgan M.S."/>
            <person name="Arlian L.G."/>
        </authorList>
    </citation>
    <scope>NUCLEOTIDE SEQUENCE [LARGE SCALE GENOMIC DNA]</scope>
    <source>
        <strain evidence="11">Arlian Lab</strain>
    </source>
</reference>
<evidence type="ECO:0000313" key="10">
    <source>
        <dbReference type="EMBL" id="KAF7492388.1"/>
    </source>
</evidence>
<proteinExistence type="inferred from homology"/>
<keyword evidence="13" id="KW-1185">Reference proteome</keyword>
<dbReference type="EMBL" id="JXLN01011788">
    <property type="protein sequence ID" value="KPM07666.1"/>
    <property type="molecule type" value="Genomic_DNA"/>
</dbReference>
<name>A0A132A9J8_SARSC</name>
<evidence type="ECO:0000256" key="1">
    <source>
        <dbReference type="ARBA" id="ARBA00004123"/>
    </source>
</evidence>
<evidence type="ECO:0000256" key="4">
    <source>
        <dbReference type="ARBA" id="ARBA00022728"/>
    </source>
</evidence>
<reference evidence="10" key="3">
    <citation type="submission" date="2020-01" db="EMBL/GenBank/DDBJ databases">
        <authorList>
            <person name="Korhonen P.K.K."/>
            <person name="Guangxu M.G."/>
            <person name="Wang T.W."/>
            <person name="Stroehlein A.J.S."/>
            <person name="Young N.D."/>
            <person name="Ang C.-S.A."/>
            <person name="Fernando D.W.F."/>
            <person name="Lu H.L."/>
            <person name="Taylor S.T."/>
            <person name="Ehtesham M.E.M."/>
            <person name="Najaraj S.H.N."/>
            <person name="Harsha G.H.G."/>
            <person name="Madugundu A.M."/>
            <person name="Renuse S.R."/>
            <person name="Holt D.H."/>
            <person name="Pandey A.P."/>
            <person name="Papenfuss A.P."/>
            <person name="Gasser R.B.G."/>
            <person name="Fischer K.F."/>
        </authorList>
    </citation>
    <scope>NUCLEOTIDE SEQUENCE</scope>
    <source>
        <strain evidence="10">SSS_KF_BRIS2020</strain>
    </source>
</reference>
<dbReference type="PANTHER" id="PTHR13264:SF5">
    <property type="entry name" value="PRE-MRNA-SPLICING FACTOR SYF2"/>
    <property type="match status" value="1"/>
</dbReference>
<comment type="similarity">
    <text evidence="2 7">Belongs to the SYF2 family.</text>
</comment>
<evidence type="ECO:0000256" key="2">
    <source>
        <dbReference type="ARBA" id="ARBA00010028"/>
    </source>
</evidence>
<accession>A0A132A9J8</accession>
<feature type="region of interest" description="Disordered" evidence="9">
    <location>
        <begin position="1"/>
        <end position="21"/>
    </location>
</feature>
<feature type="compositionally biased region" description="Polar residues" evidence="9">
    <location>
        <begin position="1"/>
        <end position="14"/>
    </location>
</feature>
<dbReference type="Pfam" id="PF08231">
    <property type="entry name" value="SYF2"/>
    <property type="match status" value="1"/>
</dbReference>
<dbReference type="GO" id="GO:0071013">
    <property type="term" value="C:catalytic step 2 spliceosome"/>
    <property type="evidence" value="ECO:0007669"/>
    <property type="project" value="TreeGrafter"/>
</dbReference>
<protein>
    <recommendedName>
        <fullName evidence="7">Pre-mRNA-splicing factor SYF2</fullName>
    </recommendedName>
</protein>
<organism evidence="11 14">
    <name type="scientific">Sarcoptes scabiei</name>
    <name type="common">Itch mite</name>
    <name type="synonym">Acarus scabiei</name>
    <dbReference type="NCBI Taxonomy" id="52283"/>
    <lineage>
        <taxon>Eukaryota</taxon>
        <taxon>Metazoa</taxon>
        <taxon>Ecdysozoa</taxon>
        <taxon>Arthropoda</taxon>
        <taxon>Chelicerata</taxon>
        <taxon>Arachnida</taxon>
        <taxon>Acari</taxon>
        <taxon>Acariformes</taxon>
        <taxon>Sarcoptiformes</taxon>
        <taxon>Astigmata</taxon>
        <taxon>Psoroptidia</taxon>
        <taxon>Sarcoptoidea</taxon>
        <taxon>Sarcoptidae</taxon>
        <taxon>Sarcoptinae</taxon>
        <taxon>Sarcoptes</taxon>
    </lineage>
</organism>
<reference evidence="12" key="4">
    <citation type="submission" date="2022-06" db="UniProtKB">
        <authorList>
            <consortium name="EnsemblMetazoa"/>
        </authorList>
    </citation>
    <scope>IDENTIFICATION</scope>
</reference>
<evidence type="ECO:0000256" key="3">
    <source>
        <dbReference type="ARBA" id="ARBA00022664"/>
    </source>
</evidence>
<dbReference type="Proteomes" id="UP000616769">
    <property type="component" value="Unassembled WGS sequence"/>
</dbReference>
<evidence type="ECO:0000313" key="14">
    <source>
        <dbReference type="Proteomes" id="UP000616769"/>
    </source>
</evidence>
<comment type="function">
    <text evidence="7">Involved in pre-mRNA splicing.</text>
</comment>
<evidence type="ECO:0000313" key="12">
    <source>
        <dbReference type="EnsemblMetazoa" id="KAF7492388.1"/>
    </source>
</evidence>
<dbReference type="EnsemblMetazoa" id="SSS_4547s_mrna">
    <property type="protein sequence ID" value="KAF7492388.1"/>
    <property type="gene ID" value="SSS_4547"/>
</dbReference>
<keyword evidence="6 7" id="KW-0539">Nucleus</keyword>
<evidence type="ECO:0000256" key="5">
    <source>
        <dbReference type="ARBA" id="ARBA00023187"/>
    </source>
</evidence>
<evidence type="ECO:0000256" key="8">
    <source>
        <dbReference type="SAM" id="Coils"/>
    </source>
</evidence>
<feature type="coiled-coil region" evidence="8">
    <location>
        <begin position="67"/>
        <end position="109"/>
    </location>
</feature>
<keyword evidence="5 7" id="KW-0508">mRNA splicing</keyword>
<evidence type="ECO:0000256" key="9">
    <source>
        <dbReference type="SAM" id="MobiDB-lite"/>
    </source>
</evidence>
<dbReference type="VEuPathDB" id="VectorBase:SSCA009817"/>
<dbReference type="OrthoDB" id="199717at2759"/>
<keyword evidence="8" id="KW-0175">Coiled coil</keyword>
<keyword evidence="3 7" id="KW-0507">mRNA processing</keyword>
<reference evidence="13" key="2">
    <citation type="journal article" date="2020" name="PLoS Negl. Trop. Dis.">
        <title>High-quality nuclear genome for Sarcoptes scabiei-A critical resource for a neglected parasite.</title>
        <authorList>
            <person name="Korhonen P.K."/>
            <person name="Gasser R.B."/>
            <person name="Ma G."/>
            <person name="Wang T."/>
            <person name="Stroehlein A.J."/>
            <person name="Young N.D."/>
            <person name="Ang C.S."/>
            <person name="Fernando D.D."/>
            <person name="Lu H.C."/>
            <person name="Taylor S."/>
            <person name="Reynolds S.L."/>
            <person name="Mofiz E."/>
            <person name="Najaraj S.H."/>
            <person name="Gowda H."/>
            <person name="Madugundu A."/>
            <person name="Renuse S."/>
            <person name="Holt D."/>
            <person name="Pandey A."/>
            <person name="Papenfuss A.T."/>
            <person name="Fischer K."/>
        </authorList>
    </citation>
    <scope>NUCLEOTIDE SEQUENCE [LARGE SCALE GENOMIC DNA]</scope>
</reference>
<comment type="subcellular location">
    <subcellularLocation>
        <location evidence="1 7">Nucleus</location>
    </subcellularLocation>
</comment>
<evidence type="ECO:0000256" key="6">
    <source>
        <dbReference type="ARBA" id="ARBA00023242"/>
    </source>
</evidence>
<evidence type="ECO:0000313" key="13">
    <source>
        <dbReference type="Proteomes" id="UP000070412"/>
    </source>
</evidence>
<dbReference type="GO" id="GO:0000398">
    <property type="term" value="P:mRNA splicing, via spliceosome"/>
    <property type="evidence" value="ECO:0007669"/>
    <property type="project" value="UniProtKB-UniRule"/>
</dbReference>
<dbReference type="GO" id="GO:0071014">
    <property type="term" value="C:post-mRNA release spliceosomal complex"/>
    <property type="evidence" value="ECO:0007669"/>
    <property type="project" value="TreeGrafter"/>
</dbReference>
<dbReference type="Proteomes" id="UP000070412">
    <property type="component" value="Unassembled WGS sequence"/>
</dbReference>
<sequence>MAESSAESIQPSTSRIDKQSERMKKFRELFTKRNEACKLNHKEVVEENKLQKLPSNWNTRQEWAKRKLEEEEEREEAIKLNKDYELEKLRNIQADEAEIRDRRKSAKKNPDKGFTSFEDAAVRKYDRMIKQIKPDMDEYQQMKESLPEEQFYAHKNSLITRKDSKKDIDRLIDDMDKEYKKQSKFSRRRAFDDDIDIDYINERNMQFNKKIERFYGKYTAEIKQNLERGTAV</sequence>
<dbReference type="AlphaFoldDB" id="A0A132A9J8"/>
<comment type="subunit">
    <text evidence="7">May be part of a spliceosome complex.</text>
</comment>
<dbReference type="EMBL" id="WVUK01000056">
    <property type="protein sequence ID" value="KAF7492388.1"/>
    <property type="molecule type" value="Genomic_DNA"/>
</dbReference>
<keyword evidence="4 7" id="KW-0747">Spliceosome</keyword>
<dbReference type="InterPro" id="IPR013260">
    <property type="entry name" value="mRNA_splic_SYF2"/>
</dbReference>
<evidence type="ECO:0000256" key="7">
    <source>
        <dbReference type="RuleBase" id="RU367148"/>
    </source>
</evidence>
<evidence type="ECO:0000313" key="11">
    <source>
        <dbReference type="EMBL" id="KPM07666.1"/>
    </source>
</evidence>
<gene>
    <name evidence="11" type="ORF">QR98_0061650</name>
    <name evidence="10" type="ORF">SSS_4547</name>
</gene>